<dbReference type="InterPro" id="IPR003526">
    <property type="entry name" value="MECDP_synthase"/>
</dbReference>
<dbReference type="PANTHER" id="PTHR43181">
    <property type="entry name" value="2-C-METHYL-D-ERYTHRITOL 2,4-CYCLODIPHOSPHATE SYNTHASE, CHLOROPLASTIC"/>
    <property type="match status" value="1"/>
</dbReference>
<dbReference type="KEGG" id="blep:AL038_07305"/>
<organism evidence="12 13">
    <name type="scientific">Beggiatoa leptomitoformis</name>
    <dbReference type="NCBI Taxonomy" id="288004"/>
    <lineage>
        <taxon>Bacteria</taxon>
        <taxon>Pseudomonadati</taxon>
        <taxon>Pseudomonadota</taxon>
        <taxon>Gammaproteobacteria</taxon>
        <taxon>Thiotrichales</taxon>
        <taxon>Thiotrichaceae</taxon>
        <taxon>Beggiatoa</taxon>
    </lineage>
</organism>
<keyword evidence="13" id="KW-1185">Reference proteome</keyword>
<dbReference type="UniPathway" id="UPA00056">
    <property type="reaction ID" value="UER00095"/>
</dbReference>
<accession>A0A2N9YJP1</accession>
<evidence type="ECO:0000256" key="1">
    <source>
        <dbReference type="ARBA" id="ARBA00000200"/>
    </source>
</evidence>
<sequence>MKTGLGQDSHRFVLADEQKTLLLGGVVFPDELGLAGNSDADVVLHAITNGISGITGVNILGKISDDLCLQQGITDSRVYLQEALKYLHGWQICHISISIECRTPKITPRIPEMKQQIAALLQITTTDVGITATTGEGLTDFGRGLGIQVFCIVTAIQA</sequence>
<dbReference type="HAMAP" id="MF_00107">
    <property type="entry name" value="IspF"/>
    <property type="match status" value="1"/>
</dbReference>
<dbReference type="SUPFAM" id="SSF69765">
    <property type="entry name" value="IpsF-like"/>
    <property type="match status" value="1"/>
</dbReference>
<dbReference type="Gene3D" id="3.30.1330.50">
    <property type="entry name" value="2-C-methyl-D-erythritol 2,4-cyclodiphosphate synthase"/>
    <property type="match status" value="1"/>
</dbReference>
<dbReference type="Pfam" id="PF02542">
    <property type="entry name" value="YgbB"/>
    <property type="match status" value="1"/>
</dbReference>
<comment type="catalytic activity">
    <reaction evidence="1 9 10">
        <text>4-CDP-2-C-methyl-D-erythritol 2-phosphate = 2-C-methyl-D-erythritol 2,4-cyclic diphosphate + CMP</text>
        <dbReference type="Rhea" id="RHEA:23864"/>
        <dbReference type="ChEBI" id="CHEBI:57919"/>
        <dbReference type="ChEBI" id="CHEBI:58483"/>
        <dbReference type="ChEBI" id="CHEBI:60377"/>
        <dbReference type="EC" id="4.6.1.12"/>
    </reaction>
</comment>
<dbReference type="InterPro" id="IPR020555">
    <property type="entry name" value="MECDP_synthase_CS"/>
</dbReference>
<feature type="binding site" evidence="9">
    <location>
        <begin position="8"/>
        <end position="10"/>
    </location>
    <ligand>
        <name>4-CDP-2-C-methyl-D-erythritol 2-phosphate</name>
        <dbReference type="ChEBI" id="CHEBI:57919"/>
    </ligand>
</feature>
<feature type="site" description="Transition state stabilizer" evidence="9">
    <location>
        <position position="134"/>
    </location>
</feature>
<dbReference type="GO" id="GO:0019288">
    <property type="term" value="P:isopentenyl diphosphate biosynthetic process, methylerythritol 4-phosphate pathway"/>
    <property type="evidence" value="ECO:0007669"/>
    <property type="project" value="UniProtKB-UniRule"/>
</dbReference>
<feature type="site" description="Transition state stabilizer" evidence="9">
    <location>
        <position position="37"/>
    </location>
</feature>
<dbReference type="OrthoDB" id="9804336at2"/>
<evidence type="ECO:0000256" key="4">
    <source>
        <dbReference type="ARBA" id="ARBA00011233"/>
    </source>
</evidence>
<dbReference type="EC" id="4.6.1.12" evidence="5 9"/>
<reference evidence="13" key="1">
    <citation type="submission" date="2016-12" db="EMBL/GenBank/DDBJ databases">
        <title>Complete Genome Sequence of Beggiatoa leptomitiformis D-401.</title>
        <authorList>
            <person name="Fomenkov A."/>
            <person name="Vincze T."/>
            <person name="Grabovich M."/>
            <person name="Anton B.P."/>
            <person name="Dubinina G."/>
            <person name="Orlova M."/>
            <person name="Belousova E."/>
            <person name="Roberts R.J."/>
        </authorList>
    </citation>
    <scope>NUCLEOTIDE SEQUENCE [LARGE SCALE GENOMIC DNA]</scope>
    <source>
        <strain evidence="13">D-401</strain>
    </source>
</reference>
<comment type="pathway">
    <text evidence="2 9">Isoprenoid biosynthesis; isopentenyl diphosphate biosynthesis via DXP pathway; isopentenyl diphosphate from 1-deoxy-D-xylulose 5-phosphate: step 4/6.</text>
</comment>
<feature type="binding site" evidence="9">
    <location>
        <position position="10"/>
    </location>
    <ligand>
        <name>a divalent metal cation</name>
        <dbReference type="ChEBI" id="CHEBI:60240"/>
    </ligand>
</feature>
<keyword evidence="6 9" id="KW-0479">Metal-binding</keyword>
<name>A0A2N9YJP1_9GAMM</name>
<evidence type="ECO:0000256" key="7">
    <source>
        <dbReference type="ARBA" id="ARBA00023229"/>
    </source>
</evidence>
<comment type="caution">
    <text evidence="9">Lacks conserved residue(s) required for the propagation of feature annotation.</text>
</comment>
<comment type="similarity">
    <text evidence="3 9 10">Belongs to the IspF family.</text>
</comment>
<evidence type="ECO:0000256" key="3">
    <source>
        <dbReference type="ARBA" id="ARBA00008480"/>
    </source>
</evidence>
<dbReference type="PROSITE" id="PS01350">
    <property type="entry name" value="ISPF"/>
    <property type="match status" value="1"/>
</dbReference>
<feature type="binding site" evidence="9">
    <location>
        <position position="8"/>
    </location>
    <ligand>
        <name>a divalent metal cation</name>
        <dbReference type="ChEBI" id="CHEBI:60240"/>
    </ligand>
</feature>
<dbReference type="GO" id="GO:0016114">
    <property type="term" value="P:terpenoid biosynthetic process"/>
    <property type="evidence" value="ECO:0007669"/>
    <property type="project" value="InterPro"/>
</dbReference>
<dbReference type="PANTHER" id="PTHR43181:SF1">
    <property type="entry name" value="2-C-METHYL-D-ERYTHRITOL 2,4-CYCLODIPHOSPHATE SYNTHASE, CHLOROPLASTIC"/>
    <property type="match status" value="1"/>
</dbReference>
<evidence type="ECO:0000313" key="13">
    <source>
        <dbReference type="Proteomes" id="UP000234271"/>
    </source>
</evidence>
<dbReference type="GO" id="GO:0008685">
    <property type="term" value="F:2-C-methyl-D-erythritol 2,4-cyclodiphosphate synthase activity"/>
    <property type="evidence" value="ECO:0007669"/>
    <property type="project" value="UniProtKB-UniRule"/>
</dbReference>
<proteinExistence type="inferred from homology"/>
<keyword evidence="7 9" id="KW-0414">Isoprene biosynthesis</keyword>
<feature type="domain" description="2-C-methyl-D-erythritol 2,4-cyclodiphosphate synthase" evidence="11">
    <location>
        <begin position="1"/>
        <end position="154"/>
    </location>
</feature>
<evidence type="ECO:0000313" key="12">
    <source>
        <dbReference type="EMBL" id="AUI70683.1"/>
    </source>
</evidence>
<feature type="binding site" evidence="9">
    <location>
        <position position="45"/>
    </location>
    <ligand>
        <name>a divalent metal cation</name>
        <dbReference type="ChEBI" id="CHEBI:60240"/>
    </ligand>
</feature>
<dbReference type="EMBL" id="CP018889">
    <property type="protein sequence ID" value="AUI70683.1"/>
    <property type="molecule type" value="Genomic_DNA"/>
</dbReference>
<comment type="subunit">
    <text evidence="4 9">Homotrimer.</text>
</comment>
<dbReference type="Proteomes" id="UP000234271">
    <property type="component" value="Chromosome"/>
</dbReference>
<feature type="binding site" evidence="9">
    <location>
        <position position="143"/>
    </location>
    <ligand>
        <name>4-CDP-2-C-methyl-D-erythritol 2-phosphate</name>
        <dbReference type="ChEBI" id="CHEBI:57919"/>
    </ligand>
</feature>
<evidence type="ECO:0000259" key="11">
    <source>
        <dbReference type="Pfam" id="PF02542"/>
    </source>
</evidence>
<evidence type="ECO:0000256" key="6">
    <source>
        <dbReference type="ARBA" id="ARBA00022723"/>
    </source>
</evidence>
<dbReference type="GO" id="GO:0046872">
    <property type="term" value="F:metal ion binding"/>
    <property type="evidence" value="ECO:0007669"/>
    <property type="project" value="UniProtKB-KW"/>
</dbReference>
<dbReference type="STRING" id="288004.AL038_07305"/>
<evidence type="ECO:0000256" key="10">
    <source>
        <dbReference type="RuleBase" id="RU004395"/>
    </source>
</evidence>
<evidence type="ECO:0000256" key="5">
    <source>
        <dbReference type="ARBA" id="ARBA00012579"/>
    </source>
</evidence>
<dbReference type="InterPro" id="IPR036571">
    <property type="entry name" value="MECDP_synthase_sf"/>
</dbReference>
<comment type="function">
    <text evidence="9">Involved in the biosynthesis of isopentenyl diphosphate (IPP) and dimethylallyl diphosphate (DMAPP), two major building blocks of isoprenoid compounds. Catalyzes the conversion of 4-diphosphocytidyl-2-C-methyl-D-erythritol 2-phosphate (CDP-ME2P) to 2-C-methyl-D-erythritol 2,4-cyclodiphosphate (ME-CPP) with a corresponding release of cytidine 5-monophosphate (CMP).</text>
</comment>
<feature type="binding site" evidence="9">
    <location>
        <begin position="133"/>
        <end position="136"/>
    </location>
    <ligand>
        <name>4-CDP-2-C-methyl-D-erythritol 2-phosphate</name>
        <dbReference type="ChEBI" id="CHEBI:57919"/>
    </ligand>
</feature>
<evidence type="ECO:0000256" key="9">
    <source>
        <dbReference type="HAMAP-Rule" id="MF_00107"/>
    </source>
</evidence>
<dbReference type="NCBIfam" id="TIGR00151">
    <property type="entry name" value="ispF"/>
    <property type="match status" value="1"/>
</dbReference>
<evidence type="ECO:0000256" key="8">
    <source>
        <dbReference type="ARBA" id="ARBA00023239"/>
    </source>
</evidence>
<keyword evidence="8 9" id="KW-0456">Lyase</keyword>
<comment type="cofactor">
    <cofactor evidence="9">
        <name>a divalent metal cation</name>
        <dbReference type="ChEBI" id="CHEBI:60240"/>
    </cofactor>
    <text evidence="9">Binds 1 divalent metal cation per subunit.</text>
</comment>
<dbReference type="CDD" id="cd00554">
    <property type="entry name" value="MECDP_synthase"/>
    <property type="match status" value="1"/>
</dbReference>
<gene>
    <name evidence="9" type="primary">ispF</name>
    <name evidence="12" type="ORF">BLE401_17010</name>
</gene>
<evidence type="ECO:0000256" key="2">
    <source>
        <dbReference type="ARBA" id="ARBA00004709"/>
    </source>
</evidence>
<dbReference type="AlphaFoldDB" id="A0A2N9YJP1"/>
<protein>
    <recommendedName>
        <fullName evidence="5 9">2-C-methyl-D-erythritol 2,4-cyclodiphosphate synthase</fullName>
        <shortName evidence="9">MECDP-synthase</shortName>
        <shortName evidence="9">MECPP-synthase</shortName>
        <shortName evidence="9">MECPS</shortName>
        <ecNumber evidence="5 9">4.6.1.12</ecNumber>
    </recommendedName>
</protein>